<keyword evidence="2" id="KW-1185">Reference proteome</keyword>
<reference evidence="1 2" key="2">
    <citation type="journal article" date="2023" name="Mol. Biol. Evol.">
        <title>Genomics of Secondarily Temperate Adaptation in the Only Non-Antarctic Icefish.</title>
        <authorList>
            <person name="Rivera-Colon A.G."/>
            <person name="Rayamajhi N."/>
            <person name="Minhas B.F."/>
            <person name="Madrigal G."/>
            <person name="Bilyk K.T."/>
            <person name="Yoon V."/>
            <person name="Hune M."/>
            <person name="Gregory S."/>
            <person name="Cheng C.H.C."/>
            <person name="Catchen J.M."/>
        </authorList>
    </citation>
    <scope>NUCLEOTIDE SEQUENCE [LARGE SCALE GENOMIC DNA]</scope>
    <source>
        <strain evidence="1">JMC-PN-2008</strain>
    </source>
</reference>
<protein>
    <submittedName>
        <fullName evidence="1">Uncharacterized protein</fullName>
    </submittedName>
</protein>
<gene>
    <name evidence="1" type="ORF">PBY51_014761</name>
</gene>
<name>A0AAN7WWY6_ELEMC</name>
<accession>A0AAN7WWY6</accession>
<evidence type="ECO:0000313" key="2">
    <source>
        <dbReference type="Proteomes" id="UP001346869"/>
    </source>
</evidence>
<organism evidence="1 2">
    <name type="scientific">Eleginops maclovinus</name>
    <name type="common">Patagonian blennie</name>
    <name type="synonym">Eleginus maclovinus</name>
    <dbReference type="NCBI Taxonomy" id="56733"/>
    <lineage>
        <taxon>Eukaryota</taxon>
        <taxon>Metazoa</taxon>
        <taxon>Chordata</taxon>
        <taxon>Craniata</taxon>
        <taxon>Vertebrata</taxon>
        <taxon>Euteleostomi</taxon>
        <taxon>Actinopterygii</taxon>
        <taxon>Neopterygii</taxon>
        <taxon>Teleostei</taxon>
        <taxon>Neoteleostei</taxon>
        <taxon>Acanthomorphata</taxon>
        <taxon>Eupercaria</taxon>
        <taxon>Perciformes</taxon>
        <taxon>Notothenioidei</taxon>
        <taxon>Eleginopidae</taxon>
        <taxon>Eleginops</taxon>
    </lineage>
</organism>
<dbReference type="AlphaFoldDB" id="A0AAN7WWY6"/>
<dbReference type="Proteomes" id="UP001346869">
    <property type="component" value="Unassembled WGS sequence"/>
</dbReference>
<comment type="caution">
    <text evidence="1">The sequence shown here is derived from an EMBL/GenBank/DDBJ whole genome shotgun (WGS) entry which is preliminary data.</text>
</comment>
<dbReference type="EMBL" id="JAUZQC010000019">
    <property type="protein sequence ID" value="KAK5853621.1"/>
    <property type="molecule type" value="Genomic_DNA"/>
</dbReference>
<evidence type="ECO:0000313" key="1">
    <source>
        <dbReference type="EMBL" id="KAK5853621.1"/>
    </source>
</evidence>
<proteinExistence type="predicted"/>
<sequence length="72" mass="7597">MCPSQFPPAMPGQSAWGAGADKVAVAACHLDRGSGPITAWLFVAVAAANAIHQQPRFKDIKPALRLLGDLWT</sequence>
<reference evidence="1 2" key="1">
    <citation type="journal article" date="2023" name="Genes (Basel)">
        <title>Chromosome-Level Genome Assembly and Circadian Gene Repertoire of the Patagonia Blennie Eleginops maclovinus-The Closest Ancestral Proxy of Antarctic Cryonotothenioids.</title>
        <authorList>
            <person name="Cheng C.C."/>
            <person name="Rivera-Colon A.G."/>
            <person name="Minhas B.F."/>
            <person name="Wilson L."/>
            <person name="Rayamajhi N."/>
            <person name="Vargas-Chacoff L."/>
            <person name="Catchen J.M."/>
        </authorList>
    </citation>
    <scope>NUCLEOTIDE SEQUENCE [LARGE SCALE GENOMIC DNA]</scope>
    <source>
        <strain evidence="1">JMC-PN-2008</strain>
    </source>
</reference>